<dbReference type="EMBL" id="BMCT01000015">
    <property type="protein sequence ID" value="GGF89458.1"/>
    <property type="molecule type" value="Genomic_DNA"/>
</dbReference>
<dbReference type="InterPro" id="IPR003018">
    <property type="entry name" value="GAF"/>
</dbReference>
<dbReference type="CDD" id="cd00082">
    <property type="entry name" value="HisKA"/>
    <property type="match status" value="1"/>
</dbReference>
<keyword evidence="8" id="KW-0808">Transferase</keyword>
<dbReference type="Pfam" id="PF02518">
    <property type="entry name" value="HATPase_c"/>
    <property type="match status" value="1"/>
</dbReference>
<dbReference type="InterPro" id="IPR053159">
    <property type="entry name" value="Hybrid_Histidine_Kinase"/>
</dbReference>
<evidence type="ECO:0000259" key="6">
    <source>
        <dbReference type="PROSITE" id="PS50109"/>
    </source>
</evidence>
<dbReference type="GO" id="GO:0005524">
    <property type="term" value="F:ATP binding"/>
    <property type="evidence" value="ECO:0007669"/>
    <property type="project" value="InterPro"/>
</dbReference>
<comment type="caution">
    <text evidence="8">The sequence shown here is derived from an EMBL/GenBank/DDBJ whole genome shotgun (WGS) entry which is preliminary data.</text>
</comment>
<dbReference type="InterPro" id="IPR000700">
    <property type="entry name" value="PAS-assoc_C"/>
</dbReference>
<dbReference type="PROSITE" id="PS50011">
    <property type="entry name" value="PROTEIN_KINASE_DOM"/>
    <property type="match status" value="1"/>
</dbReference>
<organism evidence="8 9">
    <name type="scientific">Azorhizobium oxalatiphilum</name>
    <dbReference type="NCBI Taxonomy" id="980631"/>
    <lineage>
        <taxon>Bacteria</taxon>
        <taxon>Pseudomonadati</taxon>
        <taxon>Pseudomonadota</taxon>
        <taxon>Alphaproteobacteria</taxon>
        <taxon>Hyphomicrobiales</taxon>
        <taxon>Xanthobacteraceae</taxon>
        <taxon>Azorhizobium</taxon>
    </lineage>
</organism>
<keyword evidence="8" id="KW-0418">Kinase</keyword>
<dbReference type="SUPFAM" id="SSF55785">
    <property type="entry name" value="PYP-like sensor domain (PAS domain)"/>
    <property type="match status" value="1"/>
</dbReference>
<proteinExistence type="predicted"/>
<dbReference type="Gene3D" id="3.30.450.40">
    <property type="match status" value="1"/>
</dbReference>
<dbReference type="Pfam" id="PF13191">
    <property type="entry name" value="AAA_16"/>
    <property type="match status" value="1"/>
</dbReference>
<dbReference type="Pfam" id="PF01590">
    <property type="entry name" value="GAF"/>
    <property type="match status" value="1"/>
</dbReference>
<evidence type="ECO:0000313" key="8">
    <source>
        <dbReference type="EMBL" id="GGF89458.1"/>
    </source>
</evidence>
<keyword evidence="3" id="KW-0597">Phosphoprotein</keyword>
<dbReference type="PANTHER" id="PTHR43642">
    <property type="entry name" value="HYBRID SIGNAL TRANSDUCTION HISTIDINE KINASE G"/>
    <property type="match status" value="1"/>
</dbReference>
<feature type="domain" description="PAC" evidence="7">
    <location>
        <begin position="1541"/>
        <end position="1596"/>
    </location>
</feature>
<dbReference type="SMART" id="SM00065">
    <property type="entry name" value="GAF"/>
    <property type="match status" value="1"/>
</dbReference>
<evidence type="ECO:0000259" key="5">
    <source>
        <dbReference type="PROSITE" id="PS50011"/>
    </source>
</evidence>
<dbReference type="PANTHER" id="PTHR43642:SF1">
    <property type="entry name" value="HYBRID SIGNAL TRANSDUCTION HISTIDINE KINASE G"/>
    <property type="match status" value="1"/>
</dbReference>
<dbReference type="SMART" id="SM00388">
    <property type="entry name" value="HisKA"/>
    <property type="match status" value="1"/>
</dbReference>
<feature type="compositionally biased region" description="Basic and acidic residues" evidence="4">
    <location>
        <begin position="1835"/>
        <end position="1853"/>
    </location>
</feature>
<dbReference type="SUPFAM" id="SSF55874">
    <property type="entry name" value="ATPase domain of HSP90 chaperone/DNA topoisomerase II/histidine kinase"/>
    <property type="match status" value="1"/>
</dbReference>
<evidence type="ECO:0000256" key="3">
    <source>
        <dbReference type="ARBA" id="ARBA00022553"/>
    </source>
</evidence>
<dbReference type="PROSITE" id="PS50109">
    <property type="entry name" value="HIS_KIN"/>
    <property type="match status" value="1"/>
</dbReference>
<comment type="catalytic activity">
    <reaction evidence="1">
        <text>ATP + protein L-histidine = ADP + protein N-phospho-L-histidine.</text>
        <dbReference type="EC" id="2.7.13.3"/>
    </reaction>
</comment>
<gene>
    <name evidence="8" type="ORF">GCM10007301_56720</name>
</gene>
<dbReference type="Gene3D" id="3.40.50.300">
    <property type="entry name" value="P-loop containing nucleotide triphosphate hydrolases"/>
    <property type="match status" value="1"/>
</dbReference>
<dbReference type="EC" id="2.7.13.3" evidence="2"/>
<dbReference type="PROSITE" id="PS50113">
    <property type="entry name" value="PAC"/>
    <property type="match status" value="1"/>
</dbReference>
<dbReference type="Pfam" id="PF00069">
    <property type="entry name" value="Pkinase"/>
    <property type="match status" value="1"/>
</dbReference>
<evidence type="ECO:0000256" key="2">
    <source>
        <dbReference type="ARBA" id="ARBA00012438"/>
    </source>
</evidence>
<dbReference type="Proteomes" id="UP000606044">
    <property type="component" value="Unassembled WGS sequence"/>
</dbReference>
<protein>
    <recommendedName>
        <fullName evidence="2">histidine kinase</fullName>
        <ecNumber evidence="2">2.7.13.3</ecNumber>
    </recommendedName>
</protein>
<dbReference type="Gene3D" id="3.30.450.20">
    <property type="entry name" value="PAS domain"/>
    <property type="match status" value="1"/>
</dbReference>
<feature type="domain" description="Histidine kinase" evidence="6">
    <location>
        <begin position="1616"/>
        <end position="1832"/>
    </location>
</feature>
<dbReference type="Gene3D" id="1.10.287.130">
    <property type="match status" value="1"/>
</dbReference>
<dbReference type="SUPFAM" id="SSF56112">
    <property type="entry name" value="Protein kinase-like (PK-like)"/>
    <property type="match status" value="1"/>
</dbReference>
<dbReference type="InterPro" id="IPR000014">
    <property type="entry name" value="PAS"/>
</dbReference>
<dbReference type="PRINTS" id="PR00344">
    <property type="entry name" value="BCTRLSENSOR"/>
</dbReference>
<feature type="domain" description="Protein kinase" evidence="5">
    <location>
        <begin position="1"/>
        <end position="279"/>
    </location>
</feature>
<dbReference type="InterPro" id="IPR005467">
    <property type="entry name" value="His_kinase_dom"/>
</dbReference>
<dbReference type="SUPFAM" id="SSF55781">
    <property type="entry name" value="GAF domain-like"/>
    <property type="match status" value="1"/>
</dbReference>
<reference evidence="8" key="1">
    <citation type="journal article" date="2014" name="Int. J. Syst. Evol. Microbiol.">
        <title>Complete genome sequence of Corynebacterium casei LMG S-19264T (=DSM 44701T), isolated from a smear-ripened cheese.</title>
        <authorList>
            <consortium name="US DOE Joint Genome Institute (JGI-PGF)"/>
            <person name="Walter F."/>
            <person name="Albersmeier A."/>
            <person name="Kalinowski J."/>
            <person name="Ruckert C."/>
        </authorList>
    </citation>
    <scope>NUCLEOTIDE SEQUENCE</scope>
    <source>
        <strain evidence="8">CCM 7897</strain>
    </source>
</reference>
<dbReference type="InterPro" id="IPR004358">
    <property type="entry name" value="Sig_transdc_His_kin-like_C"/>
</dbReference>
<dbReference type="Gene3D" id="1.10.510.10">
    <property type="entry name" value="Transferase(Phosphotransferase) domain 1"/>
    <property type="match status" value="1"/>
</dbReference>
<evidence type="ECO:0000256" key="1">
    <source>
        <dbReference type="ARBA" id="ARBA00000085"/>
    </source>
</evidence>
<dbReference type="InterPro" id="IPR029016">
    <property type="entry name" value="GAF-like_dom_sf"/>
</dbReference>
<dbReference type="InterPro" id="IPR036890">
    <property type="entry name" value="HATPase_C_sf"/>
</dbReference>
<name>A0A917FM94_9HYPH</name>
<dbReference type="NCBIfam" id="TIGR00229">
    <property type="entry name" value="sensory_box"/>
    <property type="match status" value="1"/>
</dbReference>
<dbReference type="InterPro" id="IPR000719">
    <property type="entry name" value="Prot_kinase_dom"/>
</dbReference>
<dbReference type="SMART" id="SM00220">
    <property type="entry name" value="S_TKc"/>
    <property type="match status" value="1"/>
</dbReference>
<dbReference type="InterPro" id="IPR027417">
    <property type="entry name" value="P-loop_NTPase"/>
</dbReference>
<accession>A0A917FM94</accession>
<dbReference type="GO" id="GO:0000155">
    <property type="term" value="F:phosphorelay sensor kinase activity"/>
    <property type="evidence" value="ECO:0007669"/>
    <property type="project" value="InterPro"/>
</dbReference>
<evidence type="ECO:0000256" key="4">
    <source>
        <dbReference type="SAM" id="MobiDB-lite"/>
    </source>
</evidence>
<reference evidence="8" key="2">
    <citation type="submission" date="2020-09" db="EMBL/GenBank/DDBJ databases">
        <authorList>
            <person name="Sun Q."/>
            <person name="Sedlacek I."/>
        </authorList>
    </citation>
    <scope>NUCLEOTIDE SEQUENCE</scope>
    <source>
        <strain evidence="8">CCM 7897</strain>
    </source>
</reference>
<dbReference type="RefSeq" id="WP_188584255.1">
    <property type="nucleotide sequence ID" value="NZ_BMCT01000015.1"/>
</dbReference>
<dbReference type="InterPro" id="IPR003594">
    <property type="entry name" value="HATPase_dom"/>
</dbReference>
<dbReference type="InterPro" id="IPR011009">
    <property type="entry name" value="Kinase-like_dom_sf"/>
</dbReference>
<keyword evidence="9" id="KW-1185">Reference proteome</keyword>
<dbReference type="InterPro" id="IPR035965">
    <property type="entry name" value="PAS-like_dom_sf"/>
</dbReference>
<feature type="region of interest" description="Disordered" evidence="4">
    <location>
        <begin position="1832"/>
        <end position="1861"/>
    </location>
</feature>
<evidence type="ECO:0000259" key="7">
    <source>
        <dbReference type="PROSITE" id="PS50113"/>
    </source>
</evidence>
<sequence length="1861" mass="203948">MRLGVSALSLALNAMPEYSAYSLEPLTVEAEFALCIGRAQGKPAVLARVTRGGDAGSRAALAREFSFARLIDADWAARPLALSRYDNGEMLVIEDRSTKPLDFILAEMETLPFNLRARLALAIALVRAVRGMHAAGVVHSHIRTGFFLVDGDGRIRITGFDAASLSKANTGGKSLTDVSIEDLPYLAPEQSGRTNHSVDMRTDLYSMGVVLYFLFARRLPFTTADAGGLMHSHVARTPTAPSVFEADLPKVIDEIILKLLEKDPDRRYQSAAGVGHDISQCLSLLEEHGSVEALRIGLFDASDRLRTAGKLFGRQEDLGRLMEEFRGTSEGRGSAAAFISGEAGIGKSALVDAFRECLPRTCMFAAGKFDQYKRDIPYATLAQALRGTFRALLAKGEVELVRWRADLSSALGVHAQLMVELVPELALLLGELPRAPVVEPQSSQSRFHAVFIALLGVLAQSDHPLVLFIDDLQWLDAGTLALLERILSDPGLRYLMVIGAYRADEVDSAHPLTATIDSVSRLRGELTEISLSPLGKDALSAFVASILQVNAEVTLPLAEVLIDKTAGNPFFVAQYVTALAEQRLLAFEVDTGTWAWDIEGIRALPTAENVADFLAAKLRRLDAQTRSALFHLACLGNGDTTESLADILGRSTDEVNATLCDAVDGGFVIRSDEVLRFAHDRVQEASYALFPEPDRAAAHMRIAKALYARRGNDAFDDRLFEVVNQFTRGLSALEQPSDRVMIAGLCFAAGKRAREASAFQSAQHFLAMGSGLLPGWGEEAQFDLMFGIELLRSECEIVNGEFGAANGRLSVLASAARAVETRAQVVCLQLLMHFTTGGIERAVQVALAFFESVGVPWSSHPTEADVRREYQVLRSILGDRTADDLLKLPAMTDRTCMAMMSVLTEVFPAAYAFDRCLLELVLLRMTNLSLQFGNHESSSVAYSALNMALGTRFADYETAVMFGSVARSLVEDHGNNRHRSRVYSCIAAFTMPWTLPLPQCEPLMREASRVGRSMGDMAFAAYNARNLITHLLVSGETLEAVKREAEDTLASAQHLQLGVPTERFVQHLALIETLQDNAITRSSNEARARQPVDLPPGAAMMECYYRVFRLQEHYFLGEFGAAVAVANHIEPARWAMRSSIEESEYEFYTSLALAAMLRGEAQHSDLLHDLRLHHGRIAAWARGCPENFSAREALVRAEIDGIEGRISAAQDAYEQAVQLAAAQGITQVEALASELAGEFYDRRGLKTLAEAYLAKAIQCYARWGAQLRVRRLETRFPSLRLVGEPARKPFHQSSSLSRLDVEAVGRASLVLSGEMVLPNLLEKLMRLAVEHSGAQRGILVLMREGVPHVEARAATADGPIEVQVASSRLTGSDLPLSVFNYVLRTGERILLNDAVSSGLSAEDDYVVGWATRSVICLPIRSECGVAGVLYLENNLSTRAFSVDVAALLEFLASQTPIWLENARLYSDLQRSEAWLREAQRVSLTGSFFWRVNSEEVEFSEQTFRAYDVDPHKVVTLEILGSRFHPEDLPQFQRMLEAARRGEGDIDFMHRACMADGAIKYLHVVAHGSRSNGGDLIYTGTVQDVTQRQAAEAALGKVRSELAYVSRATSLGVLTASIAHEVNQPLSGIVNNASACLSMLSANPPNIEGARRTAERSRRDGHRAADVIKRLRALFGSRALSHERVNINEAVDEVLALSAAELQHSKVVVRRVLMDHIPDVIGDRVQLQQVMLNLILNASDAMREVSDRQRLIIVHTALDKDSCVRLAVRDSGNGIDHCDRERIFEAFYTTRTGGMGMGLSISRYILESHAGRLWVEPTEERGATFVFAIPSASSPKAEKGRGRAPEHGQSRDWSDVLAGNAK</sequence>
<dbReference type="InterPro" id="IPR003661">
    <property type="entry name" value="HisK_dim/P_dom"/>
</dbReference>
<dbReference type="InterPro" id="IPR041664">
    <property type="entry name" value="AAA_16"/>
</dbReference>
<dbReference type="SUPFAM" id="SSF52540">
    <property type="entry name" value="P-loop containing nucleoside triphosphate hydrolases"/>
    <property type="match status" value="1"/>
</dbReference>
<dbReference type="Gene3D" id="3.30.565.10">
    <property type="entry name" value="Histidine kinase-like ATPase, C-terminal domain"/>
    <property type="match status" value="1"/>
</dbReference>
<evidence type="ECO:0000313" key="9">
    <source>
        <dbReference type="Proteomes" id="UP000606044"/>
    </source>
</evidence>
<dbReference type="SMART" id="SM00387">
    <property type="entry name" value="HATPase_c"/>
    <property type="match status" value="1"/>
</dbReference>